<reference evidence="1" key="1">
    <citation type="journal article" date="2014" name="Front. Microbiol.">
        <title>High frequency of phylogenetically diverse reductive dehalogenase-homologous genes in deep subseafloor sedimentary metagenomes.</title>
        <authorList>
            <person name="Kawai M."/>
            <person name="Futagami T."/>
            <person name="Toyoda A."/>
            <person name="Takaki Y."/>
            <person name="Nishi S."/>
            <person name="Hori S."/>
            <person name="Arai W."/>
            <person name="Tsubouchi T."/>
            <person name="Morono Y."/>
            <person name="Uchiyama I."/>
            <person name="Ito T."/>
            <person name="Fujiyama A."/>
            <person name="Inagaki F."/>
            <person name="Takami H."/>
        </authorList>
    </citation>
    <scope>NUCLEOTIDE SEQUENCE</scope>
    <source>
        <strain evidence="1">Expedition CK06-06</strain>
    </source>
</reference>
<dbReference type="AlphaFoldDB" id="X0ZE07"/>
<feature type="non-terminal residue" evidence="1">
    <location>
        <position position="191"/>
    </location>
</feature>
<name>X0ZE07_9ZZZZ</name>
<gene>
    <name evidence="1" type="ORF">S01H4_11624</name>
</gene>
<proteinExistence type="predicted"/>
<evidence type="ECO:0000313" key="1">
    <source>
        <dbReference type="EMBL" id="GAG56442.1"/>
    </source>
</evidence>
<sequence length="191" mass="22112">MQATTTYSTFPDQVVPAAEKATYEYGLKVARAIEGEWFRNSQGTGYRYMTNYNNFHNLRLYARAEQPVQKYKDELAINGDLSYLNLDWKPVPIIPKFVDIVVNGMSQRSYEVKAMAQDPTSLKKRTEYAQRIVMDIENRDFNAVVMEEFGIDMTESRDKNTPETLEDLPAHMQMNYKQAIEVAEEEVISQI</sequence>
<organism evidence="1">
    <name type="scientific">marine sediment metagenome</name>
    <dbReference type="NCBI Taxonomy" id="412755"/>
    <lineage>
        <taxon>unclassified sequences</taxon>
        <taxon>metagenomes</taxon>
        <taxon>ecological metagenomes</taxon>
    </lineage>
</organism>
<dbReference type="EMBL" id="BART01004747">
    <property type="protein sequence ID" value="GAG56442.1"/>
    <property type="molecule type" value="Genomic_DNA"/>
</dbReference>
<accession>X0ZE07</accession>
<comment type="caution">
    <text evidence="1">The sequence shown here is derived from an EMBL/GenBank/DDBJ whole genome shotgun (WGS) entry which is preliminary data.</text>
</comment>
<protein>
    <submittedName>
        <fullName evidence="1">Uncharacterized protein</fullName>
    </submittedName>
</protein>